<reference evidence="1 2" key="1">
    <citation type="submission" date="2018-10" db="EMBL/GenBank/DDBJ databases">
        <title>A high-quality apple genome assembly.</title>
        <authorList>
            <person name="Hu J."/>
        </authorList>
    </citation>
    <scope>NUCLEOTIDE SEQUENCE [LARGE SCALE GENOMIC DNA]</scope>
    <source>
        <strain evidence="2">cv. HFTH1</strain>
        <tissue evidence="1">Young leaf</tissue>
    </source>
</reference>
<sequence>MLRFLLDEGGDLRELQIVEAVFRQLCQLTETSIKIVSDQLSIVDITLLYPVSLELTLLALDWSKLHITRPLILILTAVFLPFEDFSIICRHFQTVSSKENMVYHFKPVEKFMEIFENVWISWMTLLISMNHKGALNMESFIKLQRLLPLTGMYFSGPTTSMSPTHVQPPVTTFVHGLLFHLHKHELDNVSVGMITQVAATLIFVSLFTWSEVLSRTFVVADLFCHHAKVQVPLANMRAILEFGRWFSGVYMEIITNG</sequence>
<accession>A0A498JZT1</accession>
<gene>
    <name evidence="1" type="ORF">DVH24_014768</name>
</gene>
<comment type="caution">
    <text evidence="1">The sequence shown here is derived from an EMBL/GenBank/DDBJ whole genome shotgun (WGS) entry which is preliminary data.</text>
</comment>
<dbReference type="AlphaFoldDB" id="A0A498JZT1"/>
<protein>
    <submittedName>
        <fullName evidence="1">Uncharacterized protein</fullName>
    </submittedName>
</protein>
<proteinExistence type="predicted"/>
<evidence type="ECO:0000313" key="2">
    <source>
        <dbReference type="Proteomes" id="UP000290289"/>
    </source>
</evidence>
<organism evidence="1 2">
    <name type="scientific">Malus domestica</name>
    <name type="common">Apple</name>
    <name type="synonym">Pyrus malus</name>
    <dbReference type="NCBI Taxonomy" id="3750"/>
    <lineage>
        <taxon>Eukaryota</taxon>
        <taxon>Viridiplantae</taxon>
        <taxon>Streptophyta</taxon>
        <taxon>Embryophyta</taxon>
        <taxon>Tracheophyta</taxon>
        <taxon>Spermatophyta</taxon>
        <taxon>Magnoliopsida</taxon>
        <taxon>eudicotyledons</taxon>
        <taxon>Gunneridae</taxon>
        <taxon>Pentapetalae</taxon>
        <taxon>rosids</taxon>
        <taxon>fabids</taxon>
        <taxon>Rosales</taxon>
        <taxon>Rosaceae</taxon>
        <taxon>Amygdaloideae</taxon>
        <taxon>Maleae</taxon>
        <taxon>Malus</taxon>
    </lineage>
</organism>
<dbReference type="Proteomes" id="UP000290289">
    <property type="component" value="Chromosome 4"/>
</dbReference>
<name>A0A498JZT1_MALDO</name>
<keyword evidence="2" id="KW-1185">Reference proteome</keyword>
<dbReference type="EMBL" id="RDQH01000330">
    <property type="protein sequence ID" value="RXI01419.1"/>
    <property type="molecule type" value="Genomic_DNA"/>
</dbReference>
<evidence type="ECO:0000313" key="1">
    <source>
        <dbReference type="EMBL" id="RXI01419.1"/>
    </source>
</evidence>